<gene>
    <name evidence="2" type="ORF">ASPVEDRAFT_46761</name>
</gene>
<sequence length="138" mass="15511">MPSPQAPAPSQPLSIRLLYGSALGVQSLDCFAFYTVSPLLFPVQSDFAHPATRFFLRQNATLLLPFILNCWFLRDYHIRHTRVGRVVGKTFALFHASALAMYSWSRWVGGEYAVEPFWLIAGLHGGWALWAIWGLVSA</sequence>
<organism evidence="2 3">
    <name type="scientific">Aspergillus versicolor CBS 583.65</name>
    <dbReference type="NCBI Taxonomy" id="1036611"/>
    <lineage>
        <taxon>Eukaryota</taxon>
        <taxon>Fungi</taxon>
        <taxon>Dikarya</taxon>
        <taxon>Ascomycota</taxon>
        <taxon>Pezizomycotina</taxon>
        <taxon>Eurotiomycetes</taxon>
        <taxon>Eurotiomycetidae</taxon>
        <taxon>Eurotiales</taxon>
        <taxon>Aspergillaceae</taxon>
        <taxon>Aspergillus</taxon>
        <taxon>Aspergillus subgen. Nidulantes</taxon>
    </lineage>
</organism>
<dbReference type="AlphaFoldDB" id="A0A1L9Q102"/>
<dbReference type="OrthoDB" id="3218918at2759"/>
<accession>A0A1L9Q102</accession>
<dbReference type="EMBL" id="KV878137">
    <property type="protein sequence ID" value="OJJ07457.1"/>
    <property type="molecule type" value="Genomic_DNA"/>
</dbReference>
<dbReference type="GeneID" id="63729148"/>
<dbReference type="RefSeq" id="XP_040673219.1">
    <property type="nucleotide sequence ID" value="XM_040813637.1"/>
</dbReference>
<evidence type="ECO:0000256" key="1">
    <source>
        <dbReference type="SAM" id="Phobius"/>
    </source>
</evidence>
<keyword evidence="3" id="KW-1185">Reference proteome</keyword>
<dbReference type="VEuPathDB" id="FungiDB:ASPVEDRAFT_46761"/>
<proteinExistence type="predicted"/>
<evidence type="ECO:0000313" key="3">
    <source>
        <dbReference type="Proteomes" id="UP000184073"/>
    </source>
</evidence>
<keyword evidence="1" id="KW-0812">Transmembrane</keyword>
<keyword evidence="1" id="KW-1133">Transmembrane helix</keyword>
<name>A0A1L9Q102_ASPVE</name>
<feature type="transmembrane region" description="Helical" evidence="1">
    <location>
        <begin position="86"/>
        <end position="105"/>
    </location>
</feature>
<dbReference type="Proteomes" id="UP000184073">
    <property type="component" value="Unassembled WGS sequence"/>
</dbReference>
<feature type="transmembrane region" description="Helical" evidence="1">
    <location>
        <begin position="117"/>
        <end position="136"/>
    </location>
</feature>
<reference evidence="3" key="1">
    <citation type="journal article" date="2017" name="Genome Biol.">
        <title>Comparative genomics reveals high biological diversity and specific adaptations in the industrially and medically important fungal genus Aspergillus.</title>
        <authorList>
            <person name="de Vries R.P."/>
            <person name="Riley R."/>
            <person name="Wiebenga A."/>
            <person name="Aguilar-Osorio G."/>
            <person name="Amillis S."/>
            <person name="Uchima C.A."/>
            <person name="Anderluh G."/>
            <person name="Asadollahi M."/>
            <person name="Askin M."/>
            <person name="Barry K."/>
            <person name="Battaglia E."/>
            <person name="Bayram O."/>
            <person name="Benocci T."/>
            <person name="Braus-Stromeyer S.A."/>
            <person name="Caldana C."/>
            <person name="Canovas D."/>
            <person name="Cerqueira G.C."/>
            <person name="Chen F."/>
            <person name="Chen W."/>
            <person name="Choi C."/>
            <person name="Clum A."/>
            <person name="Dos Santos R.A."/>
            <person name="Damasio A.R."/>
            <person name="Diallinas G."/>
            <person name="Emri T."/>
            <person name="Fekete E."/>
            <person name="Flipphi M."/>
            <person name="Freyberg S."/>
            <person name="Gallo A."/>
            <person name="Gournas C."/>
            <person name="Habgood R."/>
            <person name="Hainaut M."/>
            <person name="Harispe M.L."/>
            <person name="Henrissat B."/>
            <person name="Hilden K.S."/>
            <person name="Hope R."/>
            <person name="Hossain A."/>
            <person name="Karabika E."/>
            <person name="Karaffa L."/>
            <person name="Karanyi Z."/>
            <person name="Krasevec N."/>
            <person name="Kuo A."/>
            <person name="Kusch H."/>
            <person name="LaButti K."/>
            <person name="Lagendijk E.L."/>
            <person name="Lapidus A."/>
            <person name="Levasseur A."/>
            <person name="Lindquist E."/>
            <person name="Lipzen A."/>
            <person name="Logrieco A.F."/>
            <person name="MacCabe A."/>
            <person name="Maekelae M.R."/>
            <person name="Malavazi I."/>
            <person name="Melin P."/>
            <person name="Meyer V."/>
            <person name="Mielnichuk N."/>
            <person name="Miskei M."/>
            <person name="Molnar A.P."/>
            <person name="Mule G."/>
            <person name="Ngan C.Y."/>
            <person name="Orejas M."/>
            <person name="Orosz E."/>
            <person name="Ouedraogo J.P."/>
            <person name="Overkamp K.M."/>
            <person name="Park H.-S."/>
            <person name="Perrone G."/>
            <person name="Piumi F."/>
            <person name="Punt P.J."/>
            <person name="Ram A.F."/>
            <person name="Ramon A."/>
            <person name="Rauscher S."/>
            <person name="Record E."/>
            <person name="Riano-Pachon D.M."/>
            <person name="Robert V."/>
            <person name="Roehrig J."/>
            <person name="Ruller R."/>
            <person name="Salamov A."/>
            <person name="Salih N.S."/>
            <person name="Samson R.A."/>
            <person name="Sandor E."/>
            <person name="Sanguinetti M."/>
            <person name="Schuetze T."/>
            <person name="Sepcic K."/>
            <person name="Shelest E."/>
            <person name="Sherlock G."/>
            <person name="Sophianopoulou V."/>
            <person name="Squina F.M."/>
            <person name="Sun H."/>
            <person name="Susca A."/>
            <person name="Todd R.B."/>
            <person name="Tsang A."/>
            <person name="Unkles S.E."/>
            <person name="van de Wiele N."/>
            <person name="van Rossen-Uffink D."/>
            <person name="Oliveira J.V."/>
            <person name="Vesth T.C."/>
            <person name="Visser J."/>
            <person name="Yu J.-H."/>
            <person name="Zhou M."/>
            <person name="Andersen M.R."/>
            <person name="Archer D.B."/>
            <person name="Baker S.E."/>
            <person name="Benoit I."/>
            <person name="Brakhage A.A."/>
            <person name="Braus G.H."/>
            <person name="Fischer R."/>
            <person name="Frisvad J.C."/>
            <person name="Goldman G.H."/>
            <person name="Houbraken J."/>
            <person name="Oakley B."/>
            <person name="Pocsi I."/>
            <person name="Scazzocchio C."/>
            <person name="Seiboth B."/>
            <person name="vanKuyk P.A."/>
            <person name="Wortman J."/>
            <person name="Dyer P.S."/>
            <person name="Grigoriev I.V."/>
        </authorList>
    </citation>
    <scope>NUCLEOTIDE SEQUENCE [LARGE SCALE GENOMIC DNA]</scope>
    <source>
        <strain evidence="3">CBS 583.65</strain>
    </source>
</reference>
<feature type="transmembrane region" description="Helical" evidence="1">
    <location>
        <begin position="56"/>
        <end position="74"/>
    </location>
</feature>
<keyword evidence="1" id="KW-0472">Membrane</keyword>
<protein>
    <submittedName>
        <fullName evidence="2">Uncharacterized protein</fullName>
    </submittedName>
</protein>
<evidence type="ECO:0000313" key="2">
    <source>
        <dbReference type="EMBL" id="OJJ07457.1"/>
    </source>
</evidence>